<comment type="caution">
    <text evidence="2">The sequence shown here is derived from an EMBL/GenBank/DDBJ whole genome shotgun (WGS) entry which is preliminary data.</text>
</comment>
<keyword evidence="3" id="KW-1185">Reference proteome</keyword>
<feature type="region of interest" description="Disordered" evidence="1">
    <location>
        <begin position="579"/>
        <end position="608"/>
    </location>
</feature>
<feature type="compositionally biased region" description="Low complexity" evidence="1">
    <location>
        <begin position="154"/>
        <end position="165"/>
    </location>
</feature>
<feature type="compositionally biased region" description="Polar residues" evidence="1">
    <location>
        <begin position="175"/>
        <end position="185"/>
    </location>
</feature>
<evidence type="ECO:0000313" key="3">
    <source>
        <dbReference type="Proteomes" id="UP001254759"/>
    </source>
</evidence>
<dbReference type="Proteomes" id="UP001254759">
    <property type="component" value="Unassembled WGS sequence"/>
</dbReference>
<feature type="region of interest" description="Disordered" evidence="1">
    <location>
        <begin position="154"/>
        <end position="201"/>
    </location>
</feature>
<evidence type="ECO:0000313" key="2">
    <source>
        <dbReference type="EMBL" id="MDR6841516.1"/>
    </source>
</evidence>
<name>A0ABU1RRV5_9GAMM</name>
<sequence length="608" mass="67572">MAIVKVLIVTDDDGGFQRSNSTAHKFHLGEFVKVLNDTDWQGFTLQITRAHRSANPSPGTPQATHPIGADLYGFRFSAASLAGFDMCFFLSIASKSEDPVGSDASRQAEAAAVAAFMEAGGGFLAVGDHEDLGASINQHIPRVRSMRRWASPVAGPHGGPVAPSGTEADRHDTLQRGTDSGTNNGIVYPYQFNDQSDGEPQPISTRSYTVYSSRWFRKTLPHPLLCSPLGRVNVLPDHMHEGWCEVPSDLSRNEDLPGRSGKPEYPLGTDGVQVEPEVIADAKVLPHETYNQEFGAPFTISPMSGNYSFGVIAAYDGHRANIGRAVVDATWHHFVNINLIGTTSSFAGLNPSKAKGFYSGPGDTPVPAYEKIMWYYRNLVYWLIPKHRTRFLWLNELAQAVRLNPRWEEFKGSRFHGEYLQTLDLRHILGFAQLAEGYFNSVRGFCVQFHLLPIILYPIWKFDPRIWEELMPELDPWDPVSETLSRKIKPLDSWRQGLLPDAQLRRQVLLGTLAIAATQQLERYGEADEKSYFNVQKQLLELLPRHLELAAAELEEGIKATRQLTGSLKALAAAAQQAKPEALGRQQLGKKQPARKQTPAKVAGKKRR</sequence>
<organism evidence="2 3">
    <name type="scientific">Pseudoxanthomonas sacheonensis</name>
    <dbReference type="NCBI Taxonomy" id="443615"/>
    <lineage>
        <taxon>Bacteria</taxon>
        <taxon>Pseudomonadati</taxon>
        <taxon>Pseudomonadota</taxon>
        <taxon>Gammaproteobacteria</taxon>
        <taxon>Lysobacterales</taxon>
        <taxon>Lysobacteraceae</taxon>
        <taxon>Pseudoxanthomonas</taxon>
    </lineage>
</organism>
<protein>
    <submittedName>
        <fullName evidence="2">Uncharacterized protein</fullName>
    </submittedName>
</protein>
<evidence type="ECO:0000256" key="1">
    <source>
        <dbReference type="SAM" id="MobiDB-lite"/>
    </source>
</evidence>
<gene>
    <name evidence="2" type="ORF">J2W94_001801</name>
</gene>
<dbReference type="EMBL" id="JAVDTT010000002">
    <property type="protein sequence ID" value="MDR6841516.1"/>
    <property type="molecule type" value="Genomic_DNA"/>
</dbReference>
<dbReference type="RefSeq" id="WP_310092369.1">
    <property type="nucleotide sequence ID" value="NZ_JAVDTT010000002.1"/>
</dbReference>
<proteinExistence type="predicted"/>
<accession>A0ABU1RRV5</accession>
<reference evidence="2 3" key="1">
    <citation type="submission" date="2023-07" db="EMBL/GenBank/DDBJ databases">
        <title>Sorghum-associated microbial communities from plants grown in Nebraska, USA.</title>
        <authorList>
            <person name="Schachtman D."/>
        </authorList>
    </citation>
    <scope>NUCLEOTIDE SEQUENCE [LARGE SCALE GENOMIC DNA]</scope>
    <source>
        <strain evidence="2 3">BE107</strain>
    </source>
</reference>